<accession>A0A1A8YIU3</accession>
<gene>
    <name evidence="1" type="ORF">POVWA2_004260</name>
</gene>
<evidence type="ECO:0000313" key="1">
    <source>
        <dbReference type="EMBL" id="SBT31450.1"/>
    </source>
</evidence>
<dbReference type="Proteomes" id="UP000078550">
    <property type="component" value="Unassembled WGS sequence"/>
</dbReference>
<sequence length="140" mass="16387">MCVHEHIYIHDACDHRAMCQLLPTTNAGFKEHRPVQFKEERHGLYRQARSNNDFEVIGVLYESTDSARLHWTAMCPSASHFVQTRVLPSDNCTFSLFQKIGETISTRMLKRLLCEHGNKFSESEFKKFLTDVPVMRIFFF</sequence>
<evidence type="ECO:0000313" key="2">
    <source>
        <dbReference type="Proteomes" id="UP000078550"/>
    </source>
</evidence>
<protein>
    <submittedName>
        <fullName evidence="1">Uncharacterized protein</fullName>
    </submittedName>
</protein>
<dbReference type="EMBL" id="FLRE01000017">
    <property type="protein sequence ID" value="SBT31450.1"/>
    <property type="molecule type" value="Genomic_DNA"/>
</dbReference>
<organism evidence="1 2">
    <name type="scientific">Plasmodium ovale wallikeri</name>
    <dbReference type="NCBI Taxonomy" id="864142"/>
    <lineage>
        <taxon>Eukaryota</taxon>
        <taxon>Sar</taxon>
        <taxon>Alveolata</taxon>
        <taxon>Apicomplexa</taxon>
        <taxon>Aconoidasida</taxon>
        <taxon>Haemosporida</taxon>
        <taxon>Plasmodiidae</taxon>
        <taxon>Plasmodium</taxon>
        <taxon>Plasmodium (Plasmodium)</taxon>
    </lineage>
</organism>
<dbReference type="AlphaFoldDB" id="A0A1A8YIU3"/>
<name>A0A1A8YIU3_PLAOA</name>
<reference evidence="2" key="1">
    <citation type="submission" date="2016-05" db="EMBL/GenBank/DDBJ databases">
        <authorList>
            <person name="Naeem Raeece"/>
        </authorList>
    </citation>
    <scope>NUCLEOTIDE SEQUENCE [LARGE SCALE GENOMIC DNA]</scope>
</reference>
<proteinExistence type="predicted"/>